<dbReference type="AlphaFoldDB" id="A0AA36JNC5"/>
<evidence type="ECO:0000256" key="1">
    <source>
        <dbReference type="SAM" id="MobiDB-lite"/>
    </source>
</evidence>
<evidence type="ECO:0000313" key="3">
    <source>
        <dbReference type="Proteomes" id="UP001178507"/>
    </source>
</evidence>
<sequence>MQEARSLSKELWLRTEGAWLGPSGGGRRDRCSLRARECGGRQALRVSFTALRTRPGLGNLYDQFVSTQDADAESLKATIGKVKEGNRGQQCQAPCYFCSSTGARRGRRPPRWPQLGAPGIAVEKSAAATVKREQRGEGRGKGRLGFAL</sequence>
<keyword evidence="3" id="KW-1185">Reference proteome</keyword>
<comment type="caution">
    <text evidence="2">The sequence shown here is derived from an EMBL/GenBank/DDBJ whole genome shotgun (WGS) entry which is preliminary data.</text>
</comment>
<dbReference type="Proteomes" id="UP001178507">
    <property type="component" value="Unassembled WGS sequence"/>
</dbReference>
<organism evidence="2 3">
    <name type="scientific">Effrenium voratum</name>
    <dbReference type="NCBI Taxonomy" id="2562239"/>
    <lineage>
        <taxon>Eukaryota</taxon>
        <taxon>Sar</taxon>
        <taxon>Alveolata</taxon>
        <taxon>Dinophyceae</taxon>
        <taxon>Suessiales</taxon>
        <taxon>Symbiodiniaceae</taxon>
        <taxon>Effrenium</taxon>
    </lineage>
</organism>
<feature type="region of interest" description="Disordered" evidence="1">
    <location>
        <begin position="127"/>
        <end position="148"/>
    </location>
</feature>
<name>A0AA36JNC5_9DINO</name>
<proteinExistence type="predicted"/>
<protein>
    <submittedName>
        <fullName evidence="2">Uncharacterized protein</fullName>
    </submittedName>
</protein>
<feature type="compositionally biased region" description="Basic and acidic residues" evidence="1">
    <location>
        <begin position="130"/>
        <end position="140"/>
    </location>
</feature>
<reference evidence="2" key="1">
    <citation type="submission" date="2023-08" db="EMBL/GenBank/DDBJ databases">
        <authorList>
            <person name="Chen Y."/>
            <person name="Shah S."/>
            <person name="Dougan E. K."/>
            <person name="Thang M."/>
            <person name="Chan C."/>
        </authorList>
    </citation>
    <scope>NUCLEOTIDE SEQUENCE</scope>
</reference>
<accession>A0AA36JNC5</accession>
<evidence type="ECO:0000313" key="2">
    <source>
        <dbReference type="EMBL" id="CAJ1408794.1"/>
    </source>
</evidence>
<dbReference type="EMBL" id="CAUJNA010003732">
    <property type="protein sequence ID" value="CAJ1408794.1"/>
    <property type="molecule type" value="Genomic_DNA"/>
</dbReference>
<gene>
    <name evidence="2" type="ORF">EVOR1521_LOCUS30048</name>
</gene>